<keyword evidence="2" id="KW-1185">Reference proteome</keyword>
<evidence type="ECO:0000313" key="2">
    <source>
        <dbReference type="Proteomes" id="UP000265520"/>
    </source>
</evidence>
<comment type="caution">
    <text evidence="1">The sequence shown here is derived from an EMBL/GenBank/DDBJ whole genome shotgun (WGS) entry which is preliminary data.</text>
</comment>
<dbReference type="EMBL" id="LXQA010357974">
    <property type="protein sequence ID" value="MCI46468.1"/>
    <property type="molecule type" value="Genomic_DNA"/>
</dbReference>
<evidence type="ECO:0000313" key="1">
    <source>
        <dbReference type="EMBL" id="MCI46468.1"/>
    </source>
</evidence>
<organism evidence="1 2">
    <name type="scientific">Trifolium medium</name>
    <dbReference type="NCBI Taxonomy" id="97028"/>
    <lineage>
        <taxon>Eukaryota</taxon>
        <taxon>Viridiplantae</taxon>
        <taxon>Streptophyta</taxon>
        <taxon>Embryophyta</taxon>
        <taxon>Tracheophyta</taxon>
        <taxon>Spermatophyta</taxon>
        <taxon>Magnoliopsida</taxon>
        <taxon>eudicotyledons</taxon>
        <taxon>Gunneridae</taxon>
        <taxon>Pentapetalae</taxon>
        <taxon>rosids</taxon>
        <taxon>fabids</taxon>
        <taxon>Fabales</taxon>
        <taxon>Fabaceae</taxon>
        <taxon>Papilionoideae</taxon>
        <taxon>50 kb inversion clade</taxon>
        <taxon>NPAAA clade</taxon>
        <taxon>Hologalegina</taxon>
        <taxon>IRL clade</taxon>
        <taxon>Trifolieae</taxon>
        <taxon>Trifolium</taxon>
    </lineage>
</organism>
<protein>
    <submittedName>
        <fullName evidence="1">Uncharacterized protein</fullName>
    </submittedName>
</protein>
<dbReference type="AlphaFoldDB" id="A0A392SC82"/>
<dbReference type="Proteomes" id="UP000265520">
    <property type="component" value="Unassembled WGS sequence"/>
</dbReference>
<reference evidence="1 2" key="1">
    <citation type="journal article" date="2018" name="Front. Plant Sci.">
        <title>Red Clover (Trifolium pratense) and Zigzag Clover (T. medium) - A Picture of Genomic Similarities and Differences.</title>
        <authorList>
            <person name="Dluhosova J."/>
            <person name="Istvanek J."/>
            <person name="Nedelnik J."/>
            <person name="Repkova J."/>
        </authorList>
    </citation>
    <scope>NUCLEOTIDE SEQUENCE [LARGE SCALE GENOMIC DNA]</scope>
    <source>
        <strain evidence="2">cv. 10/8</strain>
        <tissue evidence="1">Leaf</tissue>
    </source>
</reference>
<feature type="non-terminal residue" evidence="1">
    <location>
        <position position="25"/>
    </location>
</feature>
<sequence length="25" mass="2670">MVEEIWVVVELGEKQHAAAWSGGSG</sequence>
<proteinExistence type="predicted"/>
<accession>A0A392SC82</accession>
<name>A0A392SC82_9FABA</name>